<dbReference type="KEGG" id="tum:CBW65_00950"/>
<dbReference type="InterPro" id="IPR018672">
    <property type="entry name" value="DUF2140"/>
</dbReference>
<reference evidence="3" key="1">
    <citation type="submission" date="2017-05" db="EMBL/GenBank/DDBJ databases">
        <authorList>
            <person name="Sung H."/>
        </authorList>
    </citation>
    <scope>NUCLEOTIDE SEQUENCE [LARGE SCALE GENOMIC DNA]</scope>
    <source>
        <strain evidence="3">AR23208</strain>
    </source>
</reference>
<keyword evidence="1" id="KW-1133">Transmembrane helix</keyword>
<dbReference type="OrthoDB" id="2374683at2"/>
<keyword evidence="1" id="KW-0812">Transmembrane</keyword>
<proteinExistence type="predicted"/>
<dbReference type="EMBL" id="CP021434">
    <property type="protein sequence ID" value="ARU59774.1"/>
    <property type="molecule type" value="Genomic_DNA"/>
</dbReference>
<protein>
    <recommendedName>
        <fullName evidence="4">DUF2140 domain-containing protein</fullName>
    </recommendedName>
</protein>
<dbReference type="Pfam" id="PF09911">
    <property type="entry name" value="DUF2140"/>
    <property type="match status" value="1"/>
</dbReference>
<feature type="transmembrane region" description="Helical" evidence="1">
    <location>
        <begin position="12"/>
        <end position="36"/>
    </location>
</feature>
<dbReference type="Proteomes" id="UP000195437">
    <property type="component" value="Chromosome"/>
</dbReference>
<dbReference type="AlphaFoldDB" id="A0A1Y0IK86"/>
<evidence type="ECO:0000313" key="2">
    <source>
        <dbReference type="EMBL" id="ARU59774.1"/>
    </source>
</evidence>
<dbReference type="RefSeq" id="WP_087455162.1">
    <property type="nucleotide sequence ID" value="NZ_CP021434.1"/>
</dbReference>
<evidence type="ECO:0000313" key="3">
    <source>
        <dbReference type="Proteomes" id="UP000195437"/>
    </source>
</evidence>
<keyword evidence="3" id="KW-1185">Reference proteome</keyword>
<accession>A0A1Y0IK86</accession>
<keyword evidence="1" id="KW-0472">Membrane</keyword>
<gene>
    <name evidence="2" type="ORF">CBW65_00950</name>
</gene>
<organism evidence="2 3">
    <name type="scientific">Tumebacillus avium</name>
    <dbReference type="NCBI Taxonomy" id="1903704"/>
    <lineage>
        <taxon>Bacteria</taxon>
        <taxon>Bacillati</taxon>
        <taxon>Bacillota</taxon>
        <taxon>Bacilli</taxon>
        <taxon>Bacillales</taxon>
        <taxon>Alicyclobacillaceae</taxon>
        <taxon>Tumebacillus</taxon>
    </lineage>
</organism>
<evidence type="ECO:0000256" key="1">
    <source>
        <dbReference type="SAM" id="Phobius"/>
    </source>
</evidence>
<name>A0A1Y0IK86_9BACL</name>
<evidence type="ECO:0008006" key="4">
    <source>
        <dbReference type="Google" id="ProtNLM"/>
    </source>
</evidence>
<sequence length="200" mass="22437">MSTIKKSFLQNPWRFSFFLLAGFLLILLALLLYVWFDITSSGSSSSLPAPTATQGAAVPIEANVSADAINSYLAMQLAKKESPISKAELSLERGLVRTDTSLEFFGRQMELSMWMRPQVQEDGDLTLVAEDAKVGGYSIPLKTLFAVLEGLPWPPWVHVESEQYTLQVAFSERPGDKYSYRIKKIDWGGEKIQLEILIRE</sequence>